<organism evidence="3">
    <name type="scientific">Pelagomonas calceolata</name>
    <dbReference type="NCBI Taxonomy" id="35677"/>
    <lineage>
        <taxon>Eukaryota</taxon>
        <taxon>Sar</taxon>
        <taxon>Stramenopiles</taxon>
        <taxon>Ochrophyta</taxon>
        <taxon>Pelagophyceae</taxon>
        <taxon>Pelagomonadales</taxon>
        <taxon>Pelagomonadaceae</taxon>
        <taxon>Pelagomonas</taxon>
    </lineage>
</organism>
<feature type="compositionally biased region" description="Basic residues" evidence="2">
    <location>
        <begin position="154"/>
        <end position="169"/>
    </location>
</feature>
<name>A0A7S3ZPJ4_9STRA</name>
<feature type="region of interest" description="Disordered" evidence="2">
    <location>
        <begin position="154"/>
        <end position="174"/>
    </location>
</feature>
<dbReference type="EMBL" id="HBIW01006380">
    <property type="protein sequence ID" value="CAE0689869.1"/>
    <property type="molecule type" value="Transcribed_RNA"/>
</dbReference>
<protein>
    <submittedName>
        <fullName evidence="3">Uncharacterized protein</fullName>
    </submittedName>
</protein>
<dbReference type="EMBL" id="CAKKNE010000004">
    <property type="protein sequence ID" value="CAH0374904.1"/>
    <property type="molecule type" value="Genomic_DNA"/>
</dbReference>
<evidence type="ECO:0000313" key="5">
    <source>
        <dbReference type="Proteomes" id="UP000789595"/>
    </source>
</evidence>
<proteinExistence type="predicted"/>
<evidence type="ECO:0000256" key="1">
    <source>
        <dbReference type="SAM" id="Coils"/>
    </source>
</evidence>
<feature type="coiled-coil region" evidence="1">
    <location>
        <begin position="14"/>
        <end position="77"/>
    </location>
</feature>
<keyword evidence="5" id="KW-1185">Reference proteome</keyword>
<evidence type="ECO:0000313" key="4">
    <source>
        <dbReference type="EMBL" id="CAH0374904.1"/>
    </source>
</evidence>
<evidence type="ECO:0000313" key="3">
    <source>
        <dbReference type="EMBL" id="CAE0689869.1"/>
    </source>
</evidence>
<reference evidence="3" key="1">
    <citation type="submission" date="2021-01" db="EMBL/GenBank/DDBJ databases">
        <authorList>
            <person name="Corre E."/>
            <person name="Pelletier E."/>
            <person name="Niang G."/>
            <person name="Scheremetjew M."/>
            <person name="Finn R."/>
            <person name="Kale V."/>
            <person name="Holt S."/>
            <person name="Cochrane G."/>
            <person name="Meng A."/>
            <person name="Brown T."/>
            <person name="Cohen L."/>
        </authorList>
    </citation>
    <scope>NUCLEOTIDE SEQUENCE</scope>
    <source>
        <strain evidence="3">CCMP1756</strain>
    </source>
</reference>
<reference evidence="4" key="2">
    <citation type="submission" date="2021-11" db="EMBL/GenBank/DDBJ databases">
        <authorList>
            <consortium name="Genoscope - CEA"/>
            <person name="William W."/>
        </authorList>
    </citation>
    <scope>NUCLEOTIDE SEQUENCE</scope>
</reference>
<sequence length="384" mass="42578">MAAAELEEVDLDAAEAAWEEAERLTLEAAEAEAEAEARELKLRAELEAELARALLVAEEARQRARRAEHVAAKLRRRAARAWQPDEGKKRDEVVALSKAADRKATRLVKREADARRAAEAAEEALRNCPPPLSARQKAIINMERNWKEALKRIKASARRRKRDKAKSQARSKEKHEAWVARCERFKEKSRRLHLGDVVGRHERIKKAEQERAADERRTGLRVRAATAELVARAAMDASVKAMQSMERAVAAIHAADRSKDRADRRRDRREAASAAASALRANVQRQRAAKKAAVPLSKSKPLRVQICYLSEPRAAIDATVPAAWADAPVRRLLMGFRKGYAAQTQCALPDGAELFTLKGGVSLAGETVREAVALADGMIEVRSA</sequence>
<accession>A0A7S3ZPJ4</accession>
<dbReference type="AlphaFoldDB" id="A0A7S3ZPJ4"/>
<evidence type="ECO:0000256" key="2">
    <source>
        <dbReference type="SAM" id="MobiDB-lite"/>
    </source>
</evidence>
<gene>
    <name evidence="3" type="ORF">PCAL00307_LOCUS5304</name>
    <name evidence="4" type="ORF">PECAL_4P22170</name>
</gene>
<keyword evidence="1" id="KW-0175">Coiled coil</keyword>
<dbReference type="Proteomes" id="UP000789595">
    <property type="component" value="Unassembled WGS sequence"/>
</dbReference>